<keyword evidence="2" id="KW-0269">Exonuclease</keyword>
<feature type="compositionally biased region" description="Low complexity" evidence="1">
    <location>
        <begin position="211"/>
        <end position="226"/>
    </location>
</feature>
<sequence>AHRDLQHPARPLPGRRPGRRRPARCRGEEPGRRRARPAGGRPRPAALSGRRPDRGGRRGDGGRRLAVRRRAVRNARRHLDGRDRGRAARLGQLRRLAAVAVPGGVLAGGAAPSAAGQRAAVVPPHQPPVPGAGRTPGGGGRRPGRAVRPVHGLQHAPVLHPGVEPDTTAPAGAFADRHPRAPGPDRRPQHAAAGGDQGDGAAVHRHGRHLPGGPAAAAAGPRPGAGRPDRDRAGAGPPAAPLGPPRTRRPVRSGL</sequence>
<feature type="compositionally biased region" description="Basic and acidic residues" evidence="1">
    <location>
        <begin position="77"/>
        <end position="86"/>
    </location>
</feature>
<feature type="non-terminal residue" evidence="2">
    <location>
        <position position="255"/>
    </location>
</feature>
<evidence type="ECO:0000256" key="1">
    <source>
        <dbReference type="SAM" id="MobiDB-lite"/>
    </source>
</evidence>
<feature type="region of interest" description="Disordered" evidence="1">
    <location>
        <begin position="1"/>
        <end position="87"/>
    </location>
</feature>
<dbReference type="GO" id="GO:0004527">
    <property type="term" value="F:exonuclease activity"/>
    <property type="evidence" value="ECO:0007669"/>
    <property type="project" value="UniProtKB-KW"/>
</dbReference>
<gene>
    <name evidence="2" type="ORF">AVDCRST_MAG57-3100</name>
</gene>
<evidence type="ECO:0000313" key="2">
    <source>
        <dbReference type="EMBL" id="CAA9270859.1"/>
    </source>
</evidence>
<dbReference type="AlphaFoldDB" id="A0A6J4J8M7"/>
<organism evidence="2">
    <name type="scientific">uncultured Blastococcus sp</name>
    <dbReference type="NCBI Taxonomy" id="217144"/>
    <lineage>
        <taxon>Bacteria</taxon>
        <taxon>Bacillati</taxon>
        <taxon>Actinomycetota</taxon>
        <taxon>Actinomycetes</taxon>
        <taxon>Geodermatophilales</taxon>
        <taxon>Geodermatophilaceae</taxon>
        <taxon>Blastococcus</taxon>
        <taxon>environmental samples</taxon>
    </lineage>
</organism>
<dbReference type="EMBL" id="CADCTI010000259">
    <property type="protein sequence ID" value="CAA9270859.1"/>
    <property type="molecule type" value="Genomic_DNA"/>
</dbReference>
<feature type="compositionally biased region" description="Low complexity" evidence="1">
    <location>
        <begin position="37"/>
        <end position="49"/>
    </location>
</feature>
<reference evidence="2" key="1">
    <citation type="submission" date="2020-02" db="EMBL/GenBank/DDBJ databases">
        <authorList>
            <person name="Meier V. D."/>
        </authorList>
    </citation>
    <scope>NUCLEOTIDE SEQUENCE</scope>
    <source>
        <strain evidence="2">AVDCRST_MAG57</strain>
    </source>
</reference>
<proteinExistence type="predicted"/>
<feature type="region of interest" description="Disordered" evidence="1">
    <location>
        <begin position="117"/>
        <end position="255"/>
    </location>
</feature>
<name>A0A6J4J8M7_9ACTN</name>
<feature type="compositionally biased region" description="Basic and acidic residues" evidence="1">
    <location>
        <begin position="175"/>
        <end position="188"/>
    </location>
</feature>
<feature type="compositionally biased region" description="Basic residues" evidence="1">
    <location>
        <begin position="65"/>
        <end position="76"/>
    </location>
</feature>
<feature type="non-terminal residue" evidence="2">
    <location>
        <position position="1"/>
    </location>
</feature>
<feature type="compositionally biased region" description="Basic residues" evidence="1">
    <location>
        <begin position="246"/>
        <end position="255"/>
    </location>
</feature>
<keyword evidence="2" id="KW-0540">Nuclease</keyword>
<feature type="compositionally biased region" description="Basic and acidic residues" evidence="1">
    <location>
        <begin position="50"/>
        <end position="63"/>
    </location>
</feature>
<dbReference type="GO" id="GO:0004519">
    <property type="term" value="F:endonuclease activity"/>
    <property type="evidence" value="ECO:0007669"/>
    <property type="project" value="UniProtKB-KW"/>
</dbReference>
<protein>
    <submittedName>
        <fullName evidence="2">Endonuclease/exonuclease/phosphatase</fullName>
    </submittedName>
</protein>
<keyword evidence="2" id="KW-0255">Endonuclease</keyword>
<keyword evidence="2" id="KW-0378">Hydrolase</keyword>
<accession>A0A6J4J8M7</accession>